<evidence type="ECO:0000256" key="5">
    <source>
        <dbReference type="ARBA" id="ARBA00022989"/>
    </source>
</evidence>
<dbReference type="Proteomes" id="UP000024771">
    <property type="component" value="Chromosome"/>
</dbReference>
<dbReference type="PROSITE" id="PS00211">
    <property type="entry name" value="ABC_TRANSPORTER_1"/>
    <property type="match status" value="1"/>
</dbReference>
<dbReference type="Gene3D" id="1.20.1560.10">
    <property type="entry name" value="ABC transporter type 1, transmembrane domain"/>
    <property type="match status" value="1"/>
</dbReference>
<evidence type="ECO:0000313" key="10">
    <source>
        <dbReference type="EMBL" id="ETF08693.1"/>
    </source>
</evidence>
<accession>V8RAK1</accession>
<evidence type="ECO:0000256" key="6">
    <source>
        <dbReference type="ARBA" id="ARBA00023136"/>
    </source>
</evidence>
<evidence type="ECO:0000256" key="7">
    <source>
        <dbReference type="SAM" id="Phobius"/>
    </source>
</evidence>
<dbReference type="SUPFAM" id="SSF90123">
    <property type="entry name" value="ABC transporter transmembrane region"/>
    <property type="match status" value="1"/>
</dbReference>
<dbReference type="InterPro" id="IPR036640">
    <property type="entry name" value="ABC1_TM_sf"/>
</dbReference>
<evidence type="ECO:0000256" key="1">
    <source>
        <dbReference type="ARBA" id="ARBA00004651"/>
    </source>
</evidence>
<dbReference type="InterPro" id="IPR003593">
    <property type="entry name" value="AAA+_ATPase"/>
</dbReference>
<dbReference type="Pfam" id="PF00664">
    <property type="entry name" value="ABC_membrane"/>
    <property type="match status" value="1"/>
</dbReference>
<feature type="transmembrane region" description="Helical" evidence="7">
    <location>
        <begin position="271"/>
        <end position="293"/>
    </location>
</feature>
<dbReference type="PANTHER" id="PTHR43394">
    <property type="entry name" value="ATP-DEPENDENT PERMEASE MDL1, MITOCHONDRIAL"/>
    <property type="match status" value="1"/>
</dbReference>
<dbReference type="InterPro" id="IPR003439">
    <property type="entry name" value="ABC_transporter-like_ATP-bd"/>
</dbReference>
<evidence type="ECO:0000259" key="8">
    <source>
        <dbReference type="PROSITE" id="PS50893"/>
    </source>
</evidence>
<dbReference type="AlphaFoldDB" id="V8RAK1"/>
<dbReference type="GO" id="GO:0015421">
    <property type="term" value="F:ABC-type oligopeptide transporter activity"/>
    <property type="evidence" value="ECO:0007669"/>
    <property type="project" value="TreeGrafter"/>
</dbReference>
<sequence>MLYRRFEQLIDIFRDAPTASPPDRVWPFYVYYLKQVWPSFAALLVIGLFASLIEVALFSYLSRIIDLAQGTPNPNFFSDHALELTWMLVVALVLRPIFFALHDLLVHQTLSPGMTSMIRWQNHSYVLKQSLNFFQNDFAGRIAQRIMQTGNSLRDSAVQAVDALWHVVIYAISSLVLFAEADWRLMIPLLTWIVAYIGALYYFVPRVKERSVEASDARSKLMGRIVDGYTNIATLKLFAHTNFEQHYAKEAIEEQTVKAQMAGRVVTSMDVAITTMNGLLIVGTTALALWLWTQSLITVGAIALATGLVIRIVNMSGWIMWVVTGIFENIGMVQDGLRTISQPVSVTDREQAKPLAVASGEVLFEHVDFHYGKKRGIIGDLNLNIKPGEKIGLIGPSGAGKSTLVNLLLRLYDVEGGRILIDGQNIAEVGQESLRARIGMITQDTSLLHRSIRDNLLYGKPDATDAELWEAVHKARADEFIPLLSDAEGRSGFDAHVGERGVKLSGGQRQRIAIARVLLKDAPILIMDEATSALDSEVEAAIQESLETLMQGKTVIAIAHRLSTIARMDRLVVLENGKIAESGTHAELLAHRGLYARLWAHQTGGFVGID</sequence>
<keyword evidence="4 10" id="KW-0067">ATP-binding</keyword>
<dbReference type="Pfam" id="PF00005">
    <property type="entry name" value="ABC_tran"/>
    <property type="match status" value="1"/>
</dbReference>
<dbReference type="PATRIC" id="fig|1395516.4.peg.1393"/>
<dbReference type="EMBL" id="AYMZ01000003">
    <property type="protein sequence ID" value="ETF08693.1"/>
    <property type="molecule type" value="Genomic_DNA"/>
</dbReference>
<keyword evidence="2 7" id="KW-0812">Transmembrane</keyword>
<keyword evidence="5 7" id="KW-1133">Transmembrane helix</keyword>
<dbReference type="InterPro" id="IPR017871">
    <property type="entry name" value="ABC_transporter-like_CS"/>
</dbReference>
<gene>
    <name evidence="10" type="ORF">PMO01_06830</name>
</gene>
<dbReference type="RefSeq" id="WP_016771202.1">
    <property type="nucleotide sequence ID" value="NZ_CM002330.1"/>
</dbReference>
<dbReference type="GO" id="GO:0016887">
    <property type="term" value="F:ATP hydrolysis activity"/>
    <property type="evidence" value="ECO:0007669"/>
    <property type="project" value="InterPro"/>
</dbReference>
<dbReference type="PANTHER" id="PTHR43394:SF1">
    <property type="entry name" value="ATP-BINDING CASSETTE SUB-FAMILY B MEMBER 10, MITOCHONDRIAL"/>
    <property type="match status" value="1"/>
</dbReference>
<keyword evidence="6 7" id="KW-0472">Membrane</keyword>
<dbReference type="InterPro" id="IPR011527">
    <property type="entry name" value="ABC1_TM_dom"/>
</dbReference>
<dbReference type="SUPFAM" id="SSF52540">
    <property type="entry name" value="P-loop containing nucleoside triphosphate hydrolases"/>
    <property type="match status" value="1"/>
</dbReference>
<evidence type="ECO:0000259" key="9">
    <source>
        <dbReference type="PROSITE" id="PS50929"/>
    </source>
</evidence>
<organism evidence="10">
    <name type="scientific">Pseudomonas moraviensis R28-S</name>
    <dbReference type="NCBI Taxonomy" id="1395516"/>
    <lineage>
        <taxon>Bacteria</taxon>
        <taxon>Pseudomonadati</taxon>
        <taxon>Pseudomonadota</taxon>
        <taxon>Gammaproteobacteria</taxon>
        <taxon>Pseudomonadales</taxon>
        <taxon>Pseudomonadaceae</taxon>
        <taxon>Pseudomonas</taxon>
    </lineage>
</organism>
<feature type="transmembrane region" description="Helical" evidence="7">
    <location>
        <begin position="299"/>
        <end position="323"/>
    </location>
</feature>
<dbReference type="InterPro" id="IPR027417">
    <property type="entry name" value="P-loop_NTPase"/>
</dbReference>
<comment type="caution">
    <text evidence="10">The sequence shown here is derived from an EMBL/GenBank/DDBJ whole genome shotgun (WGS) entry which is preliminary data.</text>
</comment>
<feature type="domain" description="ABC transporter" evidence="8">
    <location>
        <begin position="362"/>
        <end position="601"/>
    </location>
</feature>
<dbReference type="InterPro" id="IPR039421">
    <property type="entry name" value="Type_1_exporter"/>
</dbReference>
<dbReference type="PROSITE" id="PS50893">
    <property type="entry name" value="ABC_TRANSPORTER_2"/>
    <property type="match status" value="1"/>
</dbReference>
<dbReference type="GO" id="GO:0005886">
    <property type="term" value="C:plasma membrane"/>
    <property type="evidence" value="ECO:0007669"/>
    <property type="project" value="UniProtKB-SubCell"/>
</dbReference>
<dbReference type="eggNOG" id="COG1132">
    <property type="taxonomic scope" value="Bacteria"/>
</dbReference>
<evidence type="ECO:0000256" key="4">
    <source>
        <dbReference type="ARBA" id="ARBA00022840"/>
    </source>
</evidence>
<dbReference type="Gene3D" id="3.40.50.300">
    <property type="entry name" value="P-loop containing nucleotide triphosphate hydrolases"/>
    <property type="match status" value="1"/>
</dbReference>
<dbReference type="FunFam" id="1.20.1560.10:FF:000070">
    <property type="entry name" value="Multidrug ABC transporter ATP-binding protein"/>
    <property type="match status" value="1"/>
</dbReference>
<feature type="transmembrane region" description="Helical" evidence="7">
    <location>
        <begin position="81"/>
        <end position="101"/>
    </location>
</feature>
<reference evidence="10" key="1">
    <citation type="journal article" date="2014" name="Genome Announc.">
        <title>Draft Genome Sequence of Pseudomonas moraviensis R28-S.</title>
        <authorList>
            <person name="Hunter S.S."/>
            <person name="Yano H."/>
            <person name="Loftie-Eaton W."/>
            <person name="Hughes J."/>
            <person name="De Gelder L."/>
            <person name="Stragier P."/>
            <person name="De Vos P."/>
            <person name="Settles M.L."/>
            <person name="Top E.M."/>
        </authorList>
    </citation>
    <scope>NUCLEOTIDE SEQUENCE [LARGE SCALE GENOMIC DNA]</scope>
    <source>
        <strain evidence="10">R28-S</strain>
    </source>
</reference>
<keyword evidence="3" id="KW-0547">Nucleotide-binding</keyword>
<proteinExistence type="predicted"/>
<evidence type="ECO:0000256" key="3">
    <source>
        <dbReference type="ARBA" id="ARBA00022741"/>
    </source>
</evidence>
<comment type="subcellular location">
    <subcellularLocation>
        <location evidence="1">Cell membrane</location>
        <topology evidence="1">Multi-pass membrane protein</topology>
    </subcellularLocation>
</comment>
<dbReference type="SMART" id="SM00382">
    <property type="entry name" value="AAA"/>
    <property type="match status" value="1"/>
</dbReference>
<feature type="transmembrane region" description="Helical" evidence="7">
    <location>
        <begin position="185"/>
        <end position="204"/>
    </location>
</feature>
<name>V8RAK1_9PSED</name>
<feature type="transmembrane region" description="Helical" evidence="7">
    <location>
        <begin position="163"/>
        <end position="179"/>
    </location>
</feature>
<evidence type="ECO:0000256" key="2">
    <source>
        <dbReference type="ARBA" id="ARBA00022692"/>
    </source>
</evidence>
<dbReference type="FunFam" id="3.40.50.300:FF:000218">
    <property type="entry name" value="Multidrug ABC transporter ATP-binding protein"/>
    <property type="match status" value="1"/>
</dbReference>
<feature type="transmembrane region" description="Helical" evidence="7">
    <location>
        <begin position="40"/>
        <end position="61"/>
    </location>
</feature>
<feature type="domain" description="ABC transmembrane type-1" evidence="9">
    <location>
        <begin position="41"/>
        <end position="328"/>
    </location>
</feature>
<protein>
    <submittedName>
        <fullName evidence="10">Multidrug ABC transporter ATP-binding protein</fullName>
    </submittedName>
</protein>
<dbReference type="HOGENOM" id="CLU_000604_62_5_6"/>
<dbReference type="PROSITE" id="PS50929">
    <property type="entry name" value="ABC_TM1F"/>
    <property type="match status" value="1"/>
</dbReference>
<dbReference type="GO" id="GO:0005524">
    <property type="term" value="F:ATP binding"/>
    <property type="evidence" value="ECO:0007669"/>
    <property type="project" value="UniProtKB-KW"/>
</dbReference>